<organism evidence="1 2">
    <name type="scientific">Clitoria ternatea</name>
    <name type="common">Butterfly pea</name>
    <dbReference type="NCBI Taxonomy" id="43366"/>
    <lineage>
        <taxon>Eukaryota</taxon>
        <taxon>Viridiplantae</taxon>
        <taxon>Streptophyta</taxon>
        <taxon>Embryophyta</taxon>
        <taxon>Tracheophyta</taxon>
        <taxon>Spermatophyta</taxon>
        <taxon>Magnoliopsida</taxon>
        <taxon>eudicotyledons</taxon>
        <taxon>Gunneridae</taxon>
        <taxon>Pentapetalae</taxon>
        <taxon>rosids</taxon>
        <taxon>fabids</taxon>
        <taxon>Fabales</taxon>
        <taxon>Fabaceae</taxon>
        <taxon>Papilionoideae</taxon>
        <taxon>50 kb inversion clade</taxon>
        <taxon>NPAAA clade</taxon>
        <taxon>indigoferoid/millettioid clade</taxon>
        <taxon>Phaseoleae</taxon>
        <taxon>Clitoria</taxon>
    </lineage>
</organism>
<dbReference type="EMBL" id="JAYKXN010000008">
    <property type="protein sequence ID" value="KAK7263538.1"/>
    <property type="molecule type" value="Genomic_DNA"/>
</dbReference>
<evidence type="ECO:0000313" key="2">
    <source>
        <dbReference type="Proteomes" id="UP001359559"/>
    </source>
</evidence>
<proteinExistence type="predicted"/>
<name>A0AAN9F1I8_CLITE</name>
<accession>A0AAN9F1I8</accession>
<sequence>MTGEKERKVKVKEDDGSVREERDEEILSVGGFFLLLEVDQGEEDDEVSSFLHPWAFLSKGLGIWIGTRKSVKALEKASLTFLVFD</sequence>
<comment type="caution">
    <text evidence="1">The sequence shown here is derived from an EMBL/GenBank/DDBJ whole genome shotgun (WGS) entry which is preliminary data.</text>
</comment>
<dbReference type="AlphaFoldDB" id="A0AAN9F1I8"/>
<dbReference type="Proteomes" id="UP001359559">
    <property type="component" value="Unassembled WGS sequence"/>
</dbReference>
<reference evidence="1 2" key="1">
    <citation type="submission" date="2024-01" db="EMBL/GenBank/DDBJ databases">
        <title>The genomes of 5 underutilized Papilionoideae crops provide insights into root nodulation and disease resistance.</title>
        <authorList>
            <person name="Yuan L."/>
        </authorList>
    </citation>
    <scope>NUCLEOTIDE SEQUENCE [LARGE SCALE GENOMIC DNA]</scope>
    <source>
        <strain evidence="1">LY-2023</strain>
        <tissue evidence="1">Leaf</tissue>
    </source>
</reference>
<keyword evidence="2" id="KW-1185">Reference proteome</keyword>
<protein>
    <submittedName>
        <fullName evidence="1">Uncharacterized protein</fullName>
    </submittedName>
</protein>
<gene>
    <name evidence="1" type="ORF">RJT34_31130</name>
</gene>
<evidence type="ECO:0000313" key="1">
    <source>
        <dbReference type="EMBL" id="KAK7263538.1"/>
    </source>
</evidence>